<name>A0ABY6V4E6_9ENTR</name>
<accession>A0ABY6V4E6</accession>
<evidence type="ECO:0000313" key="3">
    <source>
        <dbReference type="Proteomes" id="UP000317652"/>
    </source>
</evidence>
<dbReference type="EMBL" id="CABGGS010000001">
    <property type="protein sequence ID" value="VUS22876.1"/>
    <property type="molecule type" value="Genomic_DNA"/>
</dbReference>
<gene>
    <name evidence="2" type="ORF">SB6411_00255</name>
</gene>
<evidence type="ECO:0000256" key="1">
    <source>
        <dbReference type="SAM" id="Phobius"/>
    </source>
</evidence>
<feature type="transmembrane region" description="Helical" evidence="1">
    <location>
        <begin position="69"/>
        <end position="91"/>
    </location>
</feature>
<organism evidence="2 3">
    <name type="scientific">Klebsiella spallanzanii</name>
    <dbReference type="NCBI Taxonomy" id="2587528"/>
    <lineage>
        <taxon>Bacteria</taxon>
        <taxon>Pseudomonadati</taxon>
        <taxon>Pseudomonadota</taxon>
        <taxon>Gammaproteobacteria</taxon>
        <taxon>Enterobacterales</taxon>
        <taxon>Enterobacteriaceae</taxon>
        <taxon>Klebsiella/Raoultella group</taxon>
        <taxon>Klebsiella</taxon>
    </lineage>
</organism>
<dbReference type="RefSeq" id="WP_142981019.1">
    <property type="nucleotide sequence ID" value="NZ_CABGGS010000001.1"/>
</dbReference>
<keyword evidence="3" id="KW-1185">Reference proteome</keyword>
<dbReference type="Proteomes" id="UP000317652">
    <property type="component" value="Unassembled WGS sequence"/>
</dbReference>
<reference evidence="2 3" key="1">
    <citation type="submission" date="2019-07" db="EMBL/GenBank/DDBJ databases">
        <authorList>
            <person name="Brisse S."/>
            <person name="Rodrigues C."/>
            <person name="Thorpe H."/>
        </authorList>
    </citation>
    <scope>NUCLEOTIDE SEQUENCE [LARGE SCALE GENOMIC DNA]</scope>
    <source>
        <strain evidence="2">SB6411</strain>
    </source>
</reference>
<sequence length="156" mass="17398">MTHQKMNNFREPENLETILTLGADVYKVSHRGNLATYHPLTTSINGVDTRFSSNNGEKMSEKSITTTQFWVGIILAILTVLGTGVCATWTISNSMNDKTNGLRKDMSDEIKSSRIELSAKIDRVEDKTAEGFKDTSSQLNDIKILLAKSEQKEVNK</sequence>
<keyword evidence="1" id="KW-0812">Transmembrane</keyword>
<keyword evidence="1" id="KW-0472">Membrane</keyword>
<proteinExistence type="predicted"/>
<protein>
    <submittedName>
        <fullName evidence="2">Uncharacterized protein</fullName>
    </submittedName>
</protein>
<keyword evidence="1" id="KW-1133">Transmembrane helix</keyword>
<comment type="caution">
    <text evidence="2">The sequence shown here is derived from an EMBL/GenBank/DDBJ whole genome shotgun (WGS) entry which is preliminary data.</text>
</comment>
<evidence type="ECO:0000313" key="2">
    <source>
        <dbReference type="EMBL" id="VUS22876.1"/>
    </source>
</evidence>